<dbReference type="Gene3D" id="3.30.70.360">
    <property type="match status" value="1"/>
</dbReference>
<evidence type="ECO:0000313" key="1">
    <source>
        <dbReference type="EMBL" id="SUK30771.1"/>
    </source>
</evidence>
<proteinExistence type="predicted"/>
<dbReference type="EMBL" id="UHAQ01000002">
    <property type="protein sequence ID" value="SUK30771.1"/>
    <property type="molecule type" value="Genomic_DNA"/>
</dbReference>
<dbReference type="Gene3D" id="3.40.630.10">
    <property type="entry name" value="Zn peptidases"/>
    <property type="match status" value="1"/>
</dbReference>
<dbReference type="Proteomes" id="UP000254502">
    <property type="component" value="Unassembled WGS sequence"/>
</dbReference>
<name>A0A380DJY2_STAAU</name>
<dbReference type="GO" id="GO:0016787">
    <property type="term" value="F:hydrolase activity"/>
    <property type="evidence" value="ECO:0007669"/>
    <property type="project" value="InterPro"/>
</dbReference>
<dbReference type="SUPFAM" id="SSF53187">
    <property type="entry name" value="Zn-dependent exopeptidases"/>
    <property type="match status" value="1"/>
</dbReference>
<protein>
    <submittedName>
        <fullName evidence="1">Putative peptidase</fullName>
    </submittedName>
</protein>
<dbReference type="InterPro" id="IPR017439">
    <property type="entry name" value="Amidohydrolase"/>
</dbReference>
<dbReference type="PANTHER" id="PTHR11014:SF63">
    <property type="entry name" value="METALLOPEPTIDASE, PUTATIVE (AFU_ORTHOLOGUE AFUA_6G09600)-RELATED"/>
    <property type="match status" value="1"/>
</dbReference>
<dbReference type="InterPro" id="IPR002933">
    <property type="entry name" value="Peptidase_M20"/>
</dbReference>
<dbReference type="PANTHER" id="PTHR11014">
    <property type="entry name" value="PEPTIDASE M20 FAMILY MEMBER"/>
    <property type="match status" value="1"/>
</dbReference>
<gene>
    <name evidence="1" type="ORF">NCTC5664_00092</name>
</gene>
<dbReference type="Pfam" id="PF01546">
    <property type="entry name" value="Peptidase_M20"/>
    <property type="match status" value="1"/>
</dbReference>
<reference evidence="1 2" key="1">
    <citation type="submission" date="2018-06" db="EMBL/GenBank/DDBJ databases">
        <authorList>
            <consortium name="Pathogen Informatics"/>
            <person name="Doyle S."/>
        </authorList>
    </citation>
    <scope>NUCLEOTIDE SEQUENCE [LARGE SCALE GENOMIC DNA]</scope>
    <source>
        <strain evidence="1 2">NCTC5664</strain>
    </source>
</reference>
<accession>A0A380DJY2</accession>
<organism evidence="1 2">
    <name type="scientific">Staphylococcus aureus</name>
    <dbReference type="NCBI Taxonomy" id="1280"/>
    <lineage>
        <taxon>Bacteria</taxon>
        <taxon>Bacillati</taxon>
        <taxon>Bacillota</taxon>
        <taxon>Bacilli</taxon>
        <taxon>Bacillales</taxon>
        <taxon>Staphylococcaceae</taxon>
        <taxon>Staphylococcus</taxon>
    </lineage>
</organism>
<sequence length="113" mass="12929">MDKMDKLLQGLAIANDINYDLNYIKGYLPVHNNEKAYQVIKEATNDIHVRFNESDLMMIGEDFSHYLKVRPGAFFLTGCGNESKGITVPHHNPKFDIDEKSLKYAVAVFLKNH</sequence>
<evidence type="ECO:0000313" key="2">
    <source>
        <dbReference type="Proteomes" id="UP000254502"/>
    </source>
</evidence>
<dbReference type="AlphaFoldDB" id="A0A380DJY2"/>